<dbReference type="Proteomes" id="UP001304243">
    <property type="component" value="Unassembled WGS sequence"/>
</dbReference>
<gene>
    <name evidence="1" type="ORF">ATC70_004045</name>
</gene>
<evidence type="ECO:0000313" key="1">
    <source>
        <dbReference type="EMBL" id="KAK4521055.1"/>
    </source>
</evidence>
<protein>
    <submittedName>
        <fullName evidence="1">Uncharacterized protein</fullName>
    </submittedName>
</protein>
<dbReference type="EMBL" id="JASEJX010000007">
    <property type="protein sequence ID" value="KAK4521055.1"/>
    <property type="molecule type" value="Genomic_DNA"/>
</dbReference>
<comment type="caution">
    <text evidence="1">The sequence shown here is derived from an EMBL/GenBank/DDBJ whole genome shotgun (WGS) entry which is preliminary data.</text>
</comment>
<organism evidence="1 2">
    <name type="scientific">Mucor velutinosus</name>
    <dbReference type="NCBI Taxonomy" id="708070"/>
    <lineage>
        <taxon>Eukaryota</taxon>
        <taxon>Fungi</taxon>
        <taxon>Fungi incertae sedis</taxon>
        <taxon>Mucoromycota</taxon>
        <taxon>Mucoromycotina</taxon>
        <taxon>Mucoromycetes</taxon>
        <taxon>Mucorales</taxon>
        <taxon>Mucorineae</taxon>
        <taxon>Mucoraceae</taxon>
        <taxon>Mucor</taxon>
    </lineage>
</organism>
<dbReference type="RefSeq" id="XP_064687721.1">
    <property type="nucleotide sequence ID" value="XM_064823397.1"/>
</dbReference>
<proteinExistence type="predicted"/>
<dbReference type="AlphaFoldDB" id="A0AAN7DT70"/>
<accession>A0AAN7DT70</accession>
<keyword evidence="2" id="KW-1185">Reference proteome</keyword>
<reference evidence="1 2" key="1">
    <citation type="submission" date="2022-11" db="EMBL/GenBank/DDBJ databases">
        <title>Mucor velutinosus strain NIH1002 WGS.</title>
        <authorList>
            <person name="Subramanian P."/>
            <person name="Mullikin J.C."/>
            <person name="Segre J.A."/>
            <person name="Zelazny A.M."/>
        </authorList>
    </citation>
    <scope>NUCLEOTIDE SEQUENCE [LARGE SCALE GENOMIC DNA]</scope>
    <source>
        <strain evidence="1 2">NIH1002</strain>
    </source>
</reference>
<evidence type="ECO:0000313" key="2">
    <source>
        <dbReference type="Proteomes" id="UP001304243"/>
    </source>
</evidence>
<dbReference type="GeneID" id="89947747"/>
<sequence>MSFADQSNVYDSLFVNAYESYSQQSRFGIRAATLTVRQFFWNMTEYKIVSIVPRMVKTFPKGHEGDTHDLASKILQRLSGAFASKICAFLSLQCERKVSCSVEKAHAYARDAFFKFIYMIPTTIVEELRDCRGFINEAALDVKFNDLFREKVVLEEHQKGKCNFPGCDGVSTSLKVLPQDDQFPEFLFIQEGANFVPGRTAGNNVYLSTYIHISQTLKYKLHGRVYSTCYDDIDNWKQQ</sequence>
<name>A0AAN7DT70_9FUNG</name>